<proteinExistence type="inferred from homology"/>
<reference evidence="3 4" key="1">
    <citation type="submission" date="2023-10" db="EMBL/GenBank/DDBJ databases">
        <title>Niallia locisalis sp.nov. isolated from a salt pond sample.</title>
        <authorList>
            <person name="Li X.-J."/>
            <person name="Dong L."/>
        </authorList>
    </citation>
    <scope>NUCLEOTIDE SEQUENCE [LARGE SCALE GENOMIC DNA]</scope>
    <source>
        <strain evidence="3 4">DSM 29761</strain>
    </source>
</reference>
<dbReference type="InterPro" id="IPR012791">
    <property type="entry name" value="3-oxoacid_CoA-transf_B"/>
</dbReference>
<keyword evidence="2" id="KW-0808">Transferase</keyword>
<accession>A0ABZ2CCX6</accession>
<dbReference type="EMBL" id="CP137640">
    <property type="protein sequence ID" value="WVX78979.1"/>
    <property type="molecule type" value="Genomic_DNA"/>
</dbReference>
<evidence type="ECO:0000256" key="1">
    <source>
        <dbReference type="ARBA" id="ARBA00007047"/>
    </source>
</evidence>
<dbReference type="InterPro" id="IPR004165">
    <property type="entry name" value="CoA_trans_fam_I"/>
</dbReference>
<evidence type="ECO:0000313" key="4">
    <source>
        <dbReference type="Proteomes" id="UP001357223"/>
    </source>
</evidence>
<dbReference type="PANTHER" id="PTHR13707:SF57">
    <property type="entry name" value="SUCCINYL-COA:3-KETOACID COENZYME A TRANSFERASE SUBUNIT B-RELATED"/>
    <property type="match status" value="1"/>
</dbReference>
<gene>
    <name evidence="3" type="ORF">R4Z09_16865</name>
</gene>
<sequence>MGMAITVRNLIAKRAAAEIKNGMVVNLGIGIPSLVPNHLAEGVQVMFHAENGIVGMGASPKAGMEDENLCNAGGLPVTIVDGASFCDSAAAFAMIRRGRVDMTILGALQVSEKGDLANWIVPGKKIPGMGGAMELAQKARKVIVVMSHTDTKGRPKIVQKCTLPLTTKGCVDMIITDMAVFEVCGEGLVLTEYFAGSKIDRIERMTDCKFTIHEKVRVIQKEI</sequence>
<dbReference type="PANTHER" id="PTHR13707">
    <property type="entry name" value="KETOACID-COENZYME A TRANSFERASE"/>
    <property type="match status" value="1"/>
</dbReference>
<dbReference type="SMART" id="SM00882">
    <property type="entry name" value="CoA_trans"/>
    <property type="match status" value="1"/>
</dbReference>
<keyword evidence="4" id="KW-1185">Reference proteome</keyword>
<dbReference type="SUPFAM" id="SSF100950">
    <property type="entry name" value="NagB/RpiA/CoA transferase-like"/>
    <property type="match status" value="1"/>
</dbReference>
<organism evidence="3 4">
    <name type="scientific">Niallia oryzisoli</name>
    <dbReference type="NCBI Taxonomy" id="1737571"/>
    <lineage>
        <taxon>Bacteria</taxon>
        <taxon>Bacillati</taxon>
        <taxon>Bacillota</taxon>
        <taxon>Bacilli</taxon>
        <taxon>Bacillales</taxon>
        <taxon>Bacillaceae</taxon>
        <taxon>Niallia</taxon>
    </lineage>
</organism>
<evidence type="ECO:0000256" key="2">
    <source>
        <dbReference type="ARBA" id="ARBA00022679"/>
    </source>
</evidence>
<name>A0ABZ2CCX6_9BACI</name>
<protein>
    <submittedName>
        <fullName evidence="3">3-oxoacid CoA-transferase subunit B</fullName>
    </submittedName>
</protein>
<dbReference type="RefSeq" id="WP_338447913.1">
    <property type="nucleotide sequence ID" value="NZ_CP137640.1"/>
</dbReference>
<comment type="similarity">
    <text evidence="1">Belongs to the 3-oxoacid CoA-transferase subunit B family.</text>
</comment>
<dbReference type="Gene3D" id="3.40.1080.10">
    <property type="entry name" value="Glutaconate Coenzyme A-transferase"/>
    <property type="match status" value="1"/>
</dbReference>
<dbReference type="InterPro" id="IPR037171">
    <property type="entry name" value="NagB/RpiA_transferase-like"/>
</dbReference>
<evidence type="ECO:0000313" key="3">
    <source>
        <dbReference type="EMBL" id="WVX78979.1"/>
    </source>
</evidence>
<dbReference type="NCBIfam" id="TIGR02428">
    <property type="entry name" value="pcaJ_scoB_fam"/>
    <property type="match status" value="1"/>
</dbReference>
<dbReference type="Proteomes" id="UP001357223">
    <property type="component" value="Chromosome"/>
</dbReference>
<dbReference type="Pfam" id="PF01144">
    <property type="entry name" value="CoA_trans"/>
    <property type="match status" value="1"/>
</dbReference>